<evidence type="ECO:0000256" key="1">
    <source>
        <dbReference type="SAM" id="MobiDB-lite"/>
    </source>
</evidence>
<organism evidence="2 3">
    <name type="scientific">Blyttiomyces helicus</name>
    <dbReference type="NCBI Taxonomy" id="388810"/>
    <lineage>
        <taxon>Eukaryota</taxon>
        <taxon>Fungi</taxon>
        <taxon>Fungi incertae sedis</taxon>
        <taxon>Chytridiomycota</taxon>
        <taxon>Chytridiomycota incertae sedis</taxon>
        <taxon>Chytridiomycetes</taxon>
        <taxon>Chytridiomycetes incertae sedis</taxon>
        <taxon>Blyttiomyces</taxon>
    </lineage>
</organism>
<name>A0A4P9WCH2_9FUNG</name>
<gene>
    <name evidence="2" type="ORF">BDK51DRAFT_47348</name>
</gene>
<sequence length="253" mass="27794">MTACKFVHCISCERSGWELAANDVVASRLSILNRYLQALEHPKPELLSDYKAPNLKKRSPASHLSAPTERTSRTIEEQCKGATFAARWWLRNKGPETTPPLPQLSHLTTALIVRARSTPPARPMFVPNTGKASSMKLFSTKQTQEKPEKTAEDDELLASQQAEGYVASNIVDPTRGPDGSRWKRGPAWGSGCQRWPGADRADVGWAGARGLWEVRMPVRSTPDTHPPAPGHHDQPNTRRSGPGQTVQTVPPGL</sequence>
<evidence type="ECO:0000313" key="2">
    <source>
        <dbReference type="EMBL" id="RKO90359.1"/>
    </source>
</evidence>
<dbReference type="AlphaFoldDB" id="A0A4P9WCH2"/>
<protein>
    <submittedName>
        <fullName evidence="2">Uncharacterized protein</fullName>
    </submittedName>
</protein>
<proteinExistence type="predicted"/>
<evidence type="ECO:0000313" key="3">
    <source>
        <dbReference type="Proteomes" id="UP000269721"/>
    </source>
</evidence>
<accession>A0A4P9WCH2</accession>
<dbReference type="Proteomes" id="UP000269721">
    <property type="component" value="Unassembled WGS sequence"/>
</dbReference>
<keyword evidence="3" id="KW-1185">Reference proteome</keyword>
<feature type="region of interest" description="Disordered" evidence="1">
    <location>
        <begin position="217"/>
        <end position="253"/>
    </location>
</feature>
<feature type="compositionally biased region" description="Polar residues" evidence="1">
    <location>
        <begin position="237"/>
        <end position="253"/>
    </location>
</feature>
<dbReference type="EMBL" id="KZ995597">
    <property type="protein sequence ID" value="RKO90359.1"/>
    <property type="molecule type" value="Genomic_DNA"/>
</dbReference>
<feature type="region of interest" description="Disordered" evidence="1">
    <location>
        <begin position="169"/>
        <end position="195"/>
    </location>
</feature>
<feature type="region of interest" description="Disordered" evidence="1">
    <location>
        <begin position="50"/>
        <end position="72"/>
    </location>
</feature>
<reference evidence="3" key="1">
    <citation type="journal article" date="2018" name="Nat. Microbiol.">
        <title>Leveraging single-cell genomics to expand the fungal tree of life.</title>
        <authorList>
            <person name="Ahrendt S.R."/>
            <person name="Quandt C.A."/>
            <person name="Ciobanu D."/>
            <person name="Clum A."/>
            <person name="Salamov A."/>
            <person name="Andreopoulos B."/>
            <person name="Cheng J.F."/>
            <person name="Woyke T."/>
            <person name="Pelin A."/>
            <person name="Henrissat B."/>
            <person name="Reynolds N.K."/>
            <person name="Benny G.L."/>
            <person name="Smith M.E."/>
            <person name="James T.Y."/>
            <person name="Grigoriev I.V."/>
        </authorList>
    </citation>
    <scope>NUCLEOTIDE SEQUENCE [LARGE SCALE GENOMIC DNA]</scope>
</reference>